<gene>
    <name evidence="6" type="primary">LOC106773206</name>
</gene>
<dbReference type="FunFam" id="1.25.40.10:FF:000073">
    <property type="entry name" value="Pentatricopeptide repeat-containing protein chloroplastic"/>
    <property type="match status" value="1"/>
</dbReference>
<evidence type="ECO:0000256" key="3">
    <source>
        <dbReference type="ARBA" id="ARBA00022946"/>
    </source>
</evidence>
<reference evidence="5" key="1">
    <citation type="journal article" date="2014" name="Nat. Commun.">
        <title>Genome sequence of mungbean and insights into evolution within Vigna species.</title>
        <authorList>
            <person name="Kang Y.J."/>
            <person name="Kim S.K."/>
            <person name="Kim M.Y."/>
            <person name="Lestari P."/>
            <person name="Kim K.H."/>
            <person name="Ha B.K."/>
            <person name="Jun T.H."/>
            <person name="Hwang W.J."/>
            <person name="Lee T."/>
            <person name="Lee J."/>
            <person name="Shim S."/>
            <person name="Yoon M.Y."/>
            <person name="Jang Y.E."/>
            <person name="Han K.S."/>
            <person name="Taeprayoon P."/>
            <person name="Yoon N."/>
            <person name="Somta P."/>
            <person name="Tanya P."/>
            <person name="Kim K.S."/>
            <person name="Gwag J.G."/>
            <person name="Moon J.K."/>
            <person name="Lee Y.H."/>
            <person name="Park B.S."/>
            <person name="Bombarely A."/>
            <person name="Doyle J.J."/>
            <person name="Jackson S.A."/>
            <person name="Schafleitner R."/>
            <person name="Srinives P."/>
            <person name="Varshney R.K."/>
            <person name="Lee S.H."/>
        </authorList>
    </citation>
    <scope>NUCLEOTIDE SEQUENCE [LARGE SCALE GENOMIC DNA]</scope>
    <source>
        <strain evidence="5">cv. VC1973A</strain>
    </source>
</reference>
<dbReference type="InterPro" id="IPR002885">
    <property type="entry name" value="PPR_rpt"/>
</dbReference>
<name>A0A1S3VB93_VIGRR</name>
<organism evidence="5 6">
    <name type="scientific">Vigna radiata var. radiata</name>
    <name type="common">Mung bean</name>
    <name type="synonym">Phaseolus aureus</name>
    <dbReference type="NCBI Taxonomy" id="3916"/>
    <lineage>
        <taxon>Eukaryota</taxon>
        <taxon>Viridiplantae</taxon>
        <taxon>Streptophyta</taxon>
        <taxon>Embryophyta</taxon>
        <taxon>Tracheophyta</taxon>
        <taxon>Spermatophyta</taxon>
        <taxon>Magnoliopsida</taxon>
        <taxon>eudicotyledons</taxon>
        <taxon>Gunneridae</taxon>
        <taxon>Pentapetalae</taxon>
        <taxon>rosids</taxon>
        <taxon>fabids</taxon>
        <taxon>Fabales</taxon>
        <taxon>Fabaceae</taxon>
        <taxon>Papilionoideae</taxon>
        <taxon>50 kb inversion clade</taxon>
        <taxon>NPAAA clade</taxon>
        <taxon>indigoferoid/millettioid clade</taxon>
        <taxon>Phaseoleae</taxon>
        <taxon>Vigna</taxon>
    </lineage>
</organism>
<dbReference type="Pfam" id="PF01535">
    <property type="entry name" value="PPR"/>
    <property type="match status" value="3"/>
</dbReference>
<dbReference type="KEGG" id="vra:106773206"/>
<evidence type="ECO:0000313" key="5">
    <source>
        <dbReference type="Proteomes" id="UP000087766"/>
    </source>
</evidence>
<dbReference type="OrthoDB" id="1851890at2759"/>
<dbReference type="PANTHER" id="PTHR47926:SF511">
    <property type="entry name" value="PENTATRICOPEPTIDE REPEAT-CONTAINING PROTEIN"/>
    <property type="match status" value="1"/>
</dbReference>
<dbReference type="InterPro" id="IPR011990">
    <property type="entry name" value="TPR-like_helical_dom_sf"/>
</dbReference>
<dbReference type="GO" id="GO:0003729">
    <property type="term" value="F:mRNA binding"/>
    <property type="evidence" value="ECO:0007669"/>
    <property type="project" value="UniProtKB-ARBA"/>
</dbReference>
<evidence type="ECO:0000256" key="4">
    <source>
        <dbReference type="PROSITE-ProRule" id="PRU00708"/>
    </source>
</evidence>
<accession>A0A1S3VB93</accession>
<proteinExistence type="inferred from homology"/>
<keyword evidence="2" id="KW-0677">Repeat</keyword>
<evidence type="ECO:0000256" key="2">
    <source>
        <dbReference type="ARBA" id="ARBA00022737"/>
    </source>
</evidence>
<evidence type="ECO:0000313" key="6">
    <source>
        <dbReference type="RefSeq" id="XP_014515404.1"/>
    </source>
</evidence>
<sequence length="630" mass="70634">MLCKFHLKKQLPFPPIAYSFATRYTHSWSKLRVFMPFPDETNLRDPCTVHLFYANALKVSTKWALFPEGKQLHAHLIKFGFCHVLSLQNQILSLYLKCKETKDAQKLFEELPVRNVVSWNILIRGILGCGNAVENDSNPQLCFSYFKRMLLETVVPDSTTLNGLIGVCIKFRDIDLGFQLHCFAVKLRLDLDCFVGSVLIDLYAKFGLVKNARMVFHVVPQRDLVMWNVMISCYALNRSPEEALGMFNLMRSDCGNGDEFTFSIVLSVCDTLDYYDFGRQLHGHILKQSFDSDVSVATALINMYAKNENITDAHKTFDRMVIRNVVAWNTIIVGCGNCGEGNEVMKLLKEMLHEGVSPDELTISSTISSCGYTCAITETMLVHAFAVKSSFQEFVSVVNSLISAYSKCGSIANASQCFRLAAEPDLVTWSSLISAYAFHGLAKEATETFEKMLSCGVIPDQISFLGVLCACSHSGLVAKGLHYFNLMTSVYQIVPESGHYTCLVDLLGRYGLINEAFEFLRSLPMEAESNTLGAFIGSCNIHANIELAKWAAERLFIIEPEESVNYAVMSNIYASHRHWCDVERVRGMMGKKGDARVPGCSWIENGNRVHSFVSNDKTHPLSYIYGVHAN</sequence>
<dbReference type="InterPro" id="IPR046960">
    <property type="entry name" value="PPR_At4g14850-like_plant"/>
</dbReference>
<keyword evidence="3" id="KW-0809">Transit peptide</keyword>
<evidence type="ECO:0000256" key="1">
    <source>
        <dbReference type="ARBA" id="ARBA00006643"/>
    </source>
</evidence>
<feature type="repeat" description="PPR" evidence="4">
    <location>
        <begin position="324"/>
        <end position="358"/>
    </location>
</feature>
<dbReference type="FunFam" id="1.25.40.10:FF:000488">
    <property type="entry name" value="Pentatricopeptide repeat-containing protein, mitochondrial"/>
    <property type="match status" value="1"/>
</dbReference>
<dbReference type="Pfam" id="PF20431">
    <property type="entry name" value="E_motif"/>
    <property type="match status" value="1"/>
</dbReference>
<comment type="similarity">
    <text evidence="1">Belongs to the PPR family. PCMP-H subfamily.</text>
</comment>
<dbReference type="Gene3D" id="1.25.40.10">
    <property type="entry name" value="Tetratricopeptide repeat domain"/>
    <property type="match status" value="4"/>
</dbReference>
<reference evidence="6" key="2">
    <citation type="submission" date="2025-08" db="UniProtKB">
        <authorList>
            <consortium name="RefSeq"/>
        </authorList>
    </citation>
    <scope>IDENTIFICATION</scope>
    <source>
        <tissue evidence="6">Leaf</tissue>
    </source>
</reference>
<dbReference type="Pfam" id="PF13041">
    <property type="entry name" value="PPR_2"/>
    <property type="match status" value="2"/>
</dbReference>
<dbReference type="AlphaFoldDB" id="A0A1S3VB93"/>
<dbReference type="Proteomes" id="UP000087766">
    <property type="component" value="Chromosome 9"/>
</dbReference>
<feature type="repeat" description="PPR" evidence="4">
    <location>
        <begin position="223"/>
        <end position="253"/>
    </location>
</feature>
<dbReference type="PROSITE" id="PS51375">
    <property type="entry name" value="PPR"/>
    <property type="match status" value="3"/>
</dbReference>
<dbReference type="FunFam" id="1.25.40.10:FF:000642">
    <property type="entry name" value="Pentatricopeptide repeat-containing protein mitochondrial"/>
    <property type="match status" value="1"/>
</dbReference>
<dbReference type="PANTHER" id="PTHR47926">
    <property type="entry name" value="PENTATRICOPEPTIDE REPEAT-CONTAINING PROTEIN"/>
    <property type="match status" value="1"/>
</dbReference>
<dbReference type="GO" id="GO:0009451">
    <property type="term" value="P:RNA modification"/>
    <property type="evidence" value="ECO:0007669"/>
    <property type="project" value="InterPro"/>
</dbReference>
<dbReference type="NCBIfam" id="TIGR00756">
    <property type="entry name" value="PPR"/>
    <property type="match status" value="4"/>
</dbReference>
<feature type="repeat" description="PPR" evidence="4">
    <location>
        <begin position="425"/>
        <end position="459"/>
    </location>
</feature>
<dbReference type="GeneID" id="106773206"/>
<dbReference type="RefSeq" id="XP_014515404.1">
    <property type="nucleotide sequence ID" value="XM_014659918.2"/>
</dbReference>
<dbReference type="InterPro" id="IPR046848">
    <property type="entry name" value="E_motif"/>
</dbReference>
<keyword evidence="5" id="KW-1185">Reference proteome</keyword>
<dbReference type="FunFam" id="1.25.40.10:FF:000090">
    <property type="entry name" value="Pentatricopeptide repeat-containing protein, chloroplastic"/>
    <property type="match status" value="1"/>
</dbReference>
<protein>
    <submittedName>
        <fullName evidence="6">Pentatricopeptide repeat-containing protein At2g46050, mitochondrial</fullName>
    </submittedName>
</protein>